<evidence type="ECO:0008006" key="4">
    <source>
        <dbReference type="Google" id="ProtNLM"/>
    </source>
</evidence>
<proteinExistence type="predicted"/>
<sequence>MRRMNVRRLATATGLGLVLALTSADPAAAQGTEVVDAVTGVVGAVVDTVIGVIDTVTGVIRGLVDGLTGTAPQNPSSGG</sequence>
<reference evidence="2 3" key="1">
    <citation type="submission" date="2020-02" db="EMBL/GenBank/DDBJ databases">
        <title>Whole-genome analyses of novel actinobacteria.</title>
        <authorList>
            <person name="Sahin N."/>
            <person name="Tokatli A."/>
        </authorList>
    </citation>
    <scope>NUCLEOTIDE SEQUENCE [LARGE SCALE GENOMIC DNA]</scope>
    <source>
        <strain evidence="2 3">YC419</strain>
    </source>
</reference>
<organism evidence="2 3">
    <name type="scientific">Streptomyces ureilyticus</name>
    <dbReference type="NCBI Taxonomy" id="1775131"/>
    <lineage>
        <taxon>Bacteria</taxon>
        <taxon>Bacillati</taxon>
        <taxon>Actinomycetota</taxon>
        <taxon>Actinomycetes</taxon>
        <taxon>Kitasatosporales</taxon>
        <taxon>Streptomycetaceae</taxon>
        <taxon>Streptomyces</taxon>
    </lineage>
</organism>
<keyword evidence="3" id="KW-1185">Reference proteome</keyword>
<accession>A0ABX0DZD6</accession>
<evidence type="ECO:0000313" key="2">
    <source>
        <dbReference type="EMBL" id="NGO46575.1"/>
    </source>
</evidence>
<comment type="caution">
    <text evidence="2">The sequence shown here is derived from an EMBL/GenBank/DDBJ whole genome shotgun (WGS) entry which is preliminary data.</text>
</comment>
<gene>
    <name evidence="2" type="ORF">G6048_32070</name>
</gene>
<dbReference type="EMBL" id="JAAKZX010000134">
    <property type="protein sequence ID" value="NGO46575.1"/>
    <property type="molecule type" value="Genomic_DNA"/>
</dbReference>
<keyword evidence="1" id="KW-0732">Signal</keyword>
<evidence type="ECO:0000313" key="3">
    <source>
        <dbReference type="Proteomes" id="UP001518140"/>
    </source>
</evidence>
<feature type="signal peptide" evidence="1">
    <location>
        <begin position="1"/>
        <end position="29"/>
    </location>
</feature>
<evidence type="ECO:0000256" key="1">
    <source>
        <dbReference type="SAM" id="SignalP"/>
    </source>
</evidence>
<feature type="chain" id="PRO_5047032645" description="Secreted protein" evidence="1">
    <location>
        <begin position="30"/>
        <end position="79"/>
    </location>
</feature>
<name>A0ABX0DZD6_9ACTN</name>
<dbReference type="Proteomes" id="UP001518140">
    <property type="component" value="Unassembled WGS sequence"/>
</dbReference>
<protein>
    <recommendedName>
        <fullName evidence="4">Secreted protein</fullName>
    </recommendedName>
</protein>
<dbReference type="RefSeq" id="WP_165343108.1">
    <property type="nucleotide sequence ID" value="NZ_JAAKZX010000134.1"/>
</dbReference>